<dbReference type="PROSITE" id="PS50932">
    <property type="entry name" value="HTH_LACI_2"/>
    <property type="match status" value="1"/>
</dbReference>
<dbReference type="InterPro" id="IPR028082">
    <property type="entry name" value="Peripla_BP_I"/>
</dbReference>
<dbReference type="STRING" id="1428644.BIV57_16840"/>
<dbReference type="Pfam" id="PF13377">
    <property type="entry name" value="Peripla_BP_3"/>
    <property type="match status" value="1"/>
</dbReference>
<name>A0A1J7C432_9ACTN</name>
<dbReference type="GO" id="GO:0000976">
    <property type="term" value="F:transcription cis-regulatory region binding"/>
    <property type="evidence" value="ECO:0007669"/>
    <property type="project" value="TreeGrafter"/>
</dbReference>
<keyword evidence="6" id="KW-1185">Reference proteome</keyword>
<evidence type="ECO:0000259" key="4">
    <source>
        <dbReference type="PROSITE" id="PS50932"/>
    </source>
</evidence>
<dbReference type="Gene3D" id="1.10.260.40">
    <property type="entry name" value="lambda repressor-like DNA-binding domains"/>
    <property type="match status" value="1"/>
</dbReference>
<evidence type="ECO:0000256" key="1">
    <source>
        <dbReference type="ARBA" id="ARBA00023015"/>
    </source>
</evidence>
<dbReference type="InterPro" id="IPR010982">
    <property type="entry name" value="Lambda_DNA-bd_dom_sf"/>
</dbReference>
<dbReference type="Gene3D" id="3.40.50.2300">
    <property type="match status" value="2"/>
</dbReference>
<reference evidence="5 6" key="1">
    <citation type="submission" date="2016-10" db="EMBL/GenBank/DDBJ databases">
        <title>Genome sequence of Streptomyces gilvigriseus MUSC 26.</title>
        <authorList>
            <person name="Lee L.-H."/>
            <person name="Ser H.-L."/>
        </authorList>
    </citation>
    <scope>NUCLEOTIDE SEQUENCE [LARGE SCALE GENOMIC DNA]</scope>
    <source>
        <strain evidence="5 6">MUSC 26</strain>
    </source>
</reference>
<evidence type="ECO:0000313" key="5">
    <source>
        <dbReference type="EMBL" id="OIV36312.1"/>
    </source>
</evidence>
<dbReference type="SMART" id="SM00354">
    <property type="entry name" value="HTH_LACI"/>
    <property type="match status" value="1"/>
</dbReference>
<dbReference type="OrthoDB" id="3467214at2"/>
<evidence type="ECO:0000256" key="2">
    <source>
        <dbReference type="ARBA" id="ARBA00023125"/>
    </source>
</evidence>
<dbReference type="RefSeq" id="WP_071657710.1">
    <property type="nucleotide sequence ID" value="NZ_MLCF01000102.1"/>
</dbReference>
<gene>
    <name evidence="5" type="ORF">BIV57_16840</name>
</gene>
<keyword evidence="2" id="KW-0238">DNA-binding</keyword>
<feature type="domain" description="HTH lacI-type" evidence="4">
    <location>
        <begin position="15"/>
        <end position="69"/>
    </location>
</feature>
<dbReference type="Proteomes" id="UP000243342">
    <property type="component" value="Unassembled WGS sequence"/>
</dbReference>
<comment type="caution">
    <text evidence="5">The sequence shown here is derived from an EMBL/GenBank/DDBJ whole genome shotgun (WGS) entry which is preliminary data.</text>
</comment>
<sequence length="343" mass="36243">MTTTSGTAPGATGRATLSDVAALAGVSPGTASKALNGRGRLREETRQRVLEAARKLDFHPNALARGLLSGRTFTVGLITTDSIGRFSLPVLLGAEDALGSGRISVFLCDTRGDPIREQHYVRTLLDRSIDGLIVTGRRTDPRPPLQLPSPVPVVYALGPSTSPDDPSVVPDDAAGARAIVEHLLATGRRRIAHLTGPAHHRSAVVRAEEAVAALRGAGAELATGRVHHGAWTEAWGRQGMRTVLRTDPECDAVFCASDQIARGAADALREAGRRVPDDVAVAGFDNWAVMAEACRPPLTTVDMNLTEVGRTAALRLMSAIDGHPEHGIRTTPCRLIVRDSTGV</sequence>
<keyword evidence="3" id="KW-0804">Transcription</keyword>
<dbReference type="CDD" id="cd06288">
    <property type="entry name" value="PBP1_sucrose_transcription_regulator"/>
    <property type="match status" value="1"/>
</dbReference>
<proteinExistence type="predicted"/>
<dbReference type="GO" id="GO:0003700">
    <property type="term" value="F:DNA-binding transcription factor activity"/>
    <property type="evidence" value="ECO:0007669"/>
    <property type="project" value="TreeGrafter"/>
</dbReference>
<dbReference type="CDD" id="cd01392">
    <property type="entry name" value="HTH_LacI"/>
    <property type="match status" value="1"/>
</dbReference>
<dbReference type="InterPro" id="IPR000843">
    <property type="entry name" value="HTH_LacI"/>
</dbReference>
<dbReference type="PANTHER" id="PTHR30146">
    <property type="entry name" value="LACI-RELATED TRANSCRIPTIONAL REPRESSOR"/>
    <property type="match status" value="1"/>
</dbReference>
<dbReference type="Pfam" id="PF00356">
    <property type="entry name" value="LacI"/>
    <property type="match status" value="1"/>
</dbReference>
<dbReference type="EMBL" id="MLCF01000102">
    <property type="protein sequence ID" value="OIV36312.1"/>
    <property type="molecule type" value="Genomic_DNA"/>
</dbReference>
<dbReference type="SUPFAM" id="SSF53822">
    <property type="entry name" value="Periplasmic binding protein-like I"/>
    <property type="match status" value="1"/>
</dbReference>
<organism evidence="5 6">
    <name type="scientific">Mangrovactinospora gilvigrisea</name>
    <dbReference type="NCBI Taxonomy" id="1428644"/>
    <lineage>
        <taxon>Bacteria</taxon>
        <taxon>Bacillati</taxon>
        <taxon>Actinomycetota</taxon>
        <taxon>Actinomycetes</taxon>
        <taxon>Kitasatosporales</taxon>
        <taxon>Streptomycetaceae</taxon>
        <taxon>Mangrovactinospora</taxon>
    </lineage>
</organism>
<keyword evidence="1" id="KW-0805">Transcription regulation</keyword>
<dbReference type="SUPFAM" id="SSF47413">
    <property type="entry name" value="lambda repressor-like DNA-binding domains"/>
    <property type="match status" value="1"/>
</dbReference>
<evidence type="ECO:0000256" key="3">
    <source>
        <dbReference type="ARBA" id="ARBA00023163"/>
    </source>
</evidence>
<dbReference type="PROSITE" id="PS00356">
    <property type="entry name" value="HTH_LACI_1"/>
    <property type="match status" value="1"/>
</dbReference>
<dbReference type="InterPro" id="IPR046335">
    <property type="entry name" value="LacI/GalR-like_sensor"/>
</dbReference>
<evidence type="ECO:0000313" key="6">
    <source>
        <dbReference type="Proteomes" id="UP000243342"/>
    </source>
</evidence>
<dbReference type="PANTHER" id="PTHR30146:SF109">
    <property type="entry name" value="HTH-TYPE TRANSCRIPTIONAL REGULATOR GALS"/>
    <property type="match status" value="1"/>
</dbReference>
<dbReference type="AlphaFoldDB" id="A0A1J7C432"/>
<accession>A0A1J7C432</accession>
<protein>
    <submittedName>
        <fullName evidence="5">LacI family transcriptional regulator</fullName>
    </submittedName>
</protein>